<proteinExistence type="predicted"/>
<organism evidence="2 3">
    <name type="scientific">Desulfotomaculum copahuensis</name>
    <dbReference type="NCBI Taxonomy" id="1838280"/>
    <lineage>
        <taxon>Bacteria</taxon>
        <taxon>Bacillati</taxon>
        <taxon>Bacillota</taxon>
        <taxon>Clostridia</taxon>
        <taxon>Eubacteriales</taxon>
        <taxon>Desulfotomaculaceae</taxon>
        <taxon>Desulfotomaculum</taxon>
    </lineage>
</organism>
<protein>
    <recommendedName>
        <fullName evidence="4">Zinc ribbon domain-containing protein</fullName>
    </recommendedName>
</protein>
<evidence type="ECO:0000256" key="1">
    <source>
        <dbReference type="SAM" id="MobiDB-lite"/>
    </source>
</evidence>
<dbReference type="STRING" id="1838280.A6M21_05700"/>
<reference evidence="2 3" key="1">
    <citation type="submission" date="2016-04" db="EMBL/GenBank/DDBJ databases">
        <authorList>
            <person name="Evans L.H."/>
            <person name="Alamgir A."/>
            <person name="Owens N."/>
            <person name="Weber N.D."/>
            <person name="Virtaneva K."/>
            <person name="Barbian K."/>
            <person name="Babar A."/>
            <person name="Rosenke K."/>
        </authorList>
    </citation>
    <scope>NUCLEOTIDE SEQUENCE [LARGE SCALE GENOMIC DNA]</scope>
    <source>
        <strain evidence="2 3">LMa1</strain>
    </source>
</reference>
<accession>A0A1B7LHE7</accession>
<feature type="region of interest" description="Disordered" evidence="1">
    <location>
        <begin position="1"/>
        <end position="23"/>
    </location>
</feature>
<evidence type="ECO:0000313" key="3">
    <source>
        <dbReference type="Proteomes" id="UP000078532"/>
    </source>
</evidence>
<dbReference type="EMBL" id="LYVF01000054">
    <property type="protein sequence ID" value="OAT85623.1"/>
    <property type="molecule type" value="Genomic_DNA"/>
</dbReference>
<evidence type="ECO:0000313" key="2">
    <source>
        <dbReference type="EMBL" id="OAT85623.1"/>
    </source>
</evidence>
<name>A0A1B7LHE7_9FIRM</name>
<feature type="compositionally biased region" description="Basic and acidic residues" evidence="1">
    <location>
        <begin position="11"/>
        <end position="23"/>
    </location>
</feature>
<gene>
    <name evidence="2" type="ORF">A6M21_05700</name>
</gene>
<dbReference type="Proteomes" id="UP000078532">
    <property type="component" value="Unassembled WGS sequence"/>
</dbReference>
<dbReference type="RefSeq" id="WP_066666762.1">
    <property type="nucleotide sequence ID" value="NZ_LYVF01000054.1"/>
</dbReference>
<evidence type="ECO:0008006" key="4">
    <source>
        <dbReference type="Google" id="ProtNLM"/>
    </source>
</evidence>
<comment type="caution">
    <text evidence="2">The sequence shown here is derived from an EMBL/GenBank/DDBJ whole genome shotgun (WGS) entry which is preliminary data.</text>
</comment>
<keyword evidence="3" id="KW-1185">Reference proteome</keyword>
<dbReference type="AlphaFoldDB" id="A0A1B7LHE7"/>
<sequence length="135" mass="15137">MQKLGETARGLGERAKDLGGKAKDVTKRSGELLEVARLKFDLNKLEKEMDNNLQALGELVFRRDKGEEDLDGEIDRLLQGTRKLDGEVKSLNEQIKKLQPKPLVCPQCKLELPAGGRFCSYCGKLVTEEKEEHNA</sequence>